<dbReference type="AlphaFoldDB" id="A0A166DNZ0"/>
<keyword evidence="8" id="KW-1185">Reference proteome</keyword>
<name>A0A166DNZ0_DAUCS</name>
<dbReference type="InterPro" id="IPR027113">
    <property type="entry name" value="Transc_fact_NFYB/HAP3"/>
</dbReference>
<protein>
    <recommendedName>
        <fullName evidence="5">Transcription factor CBF/NF-Y/archaeal histone domain-containing protein</fullName>
    </recommendedName>
</protein>
<dbReference type="GO" id="GO:0000978">
    <property type="term" value="F:RNA polymerase II cis-regulatory region sequence-specific DNA binding"/>
    <property type="evidence" value="ECO:0007669"/>
    <property type="project" value="TreeGrafter"/>
</dbReference>
<feature type="domain" description="Transcription factor CBF/NF-Y/archaeal histone" evidence="5">
    <location>
        <begin position="27"/>
        <end position="90"/>
    </location>
</feature>
<sequence length="253" mass="27941">MKRTHEERENFECYGNSSEQIISYDLVPAPNVTGLMRRIIPNQGEISADAVISIQQCVIKFIRYVTAEANARCCEGMRTTMTAHDVLIALNKLGFHHYIGPLFIYMNRLQEFQPEQGDPLVIRRTLFQPRGMGIGGPGFDVEGVMTMGGFVGDDQNDAPSGSAAHSTADAVISIQQCVIEFIRYVTAETKTSGSTIVGVGSPDPPQFVYDDEEYQDVFLSEASFITREPNQWYREPYASSAGADSTADFAQSV</sequence>
<evidence type="ECO:0000313" key="8">
    <source>
        <dbReference type="Proteomes" id="UP000077755"/>
    </source>
</evidence>
<evidence type="ECO:0000256" key="4">
    <source>
        <dbReference type="ARBA" id="ARBA00023163"/>
    </source>
</evidence>
<dbReference type="STRING" id="79200.A0A166DNZ0"/>
<dbReference type="GO" id="GO:0046982">
    <property type="term" value="F:protein heterodimerization activity"/>
    <property type="evidence" value="ECO:0007669"/>
    <property type="project" value="InterPro"/>
</dbReference>
<keyword evidence="4" id="KW-0804">Transcription</keyword>
<proteinExistence type="inferred from homology"/>
<gene>
    <name evidence="6" type="ORF">DCAR_006325</name>
    <name evidence="7" type="ORF">DCAR_0207138</name>
</gene>
<keyword evidence="2" id="KW-0805">Transcription regulation</keyword>
<evidence type="ECO:0000256" key="2">
    <source>
        <dbReference type="ARBA" id="ARBA00023015"/>
    </source>
</evidence>
<reference evidence="7" key="2">
    <citation type="submission" date="2022-03" db="EMBL/GenBank/DDBJ databases">
        <title>Draft title - Genomic analysis of global carrot germplasm unveils the trajectory of domestication and the origin of high carotenoid orange carrot.</title>
        <authorList>
            <person name="Iorizzo M."/>
            <person name="Ellison S."/>
            <person name="Senalik D."/>
            <person name="Macko-Podgorni A."/>
            <person name="Grzebelus D."/>
            <person name="Bostan H."/>
            <person name="Rolling W."/>
            <person name="Curaba J."/>
            <person name="Simon P."/>
        </authorList>
    </citation>
    <scope>NUCLEOTIDE SEQUENCE</scope>
    <source>
        <tissue evidence="7">Leaf</tissue>
    </source>
</reference>
<accession>A0A166DNZ0</accession>
<evidence type="ECO:0000259" key="5">
    <source>
        <dbReference type="Pfam" id="PF00808"/>
    </source>
</evidence>
<dbReference type="GO" id="GO:0001228">
    <property type="term" value="F:DNA-binding transcription activator activity, RNA polymerase II-specific"/>
    <property type="evidence" value="ECO:0007669"/>
    <property type="project" value="InterPro"/>
</dbReference>
<dbReference type="InterPro" id="IPR009072">
    <property type="entry name" value="Histone-fold"/>
</dbReference>
<dbReference type="PANTHER" id="PTHR11064:SF9">
    <property type="entry name" value="NUCLEAR TRANSCRIPTION FACTOR Y SUBUNIT BETA"/>
    <property type="match status" value="1"/>
</dbReference>
<dbReference type="GO" id="GO:0016602">
    <property type="term" value="C:CCAAT-binding factor complex"/>
    <property type="evidence" value="ECO:0007669"/>
    <property type="project" value="InterPro"/>
</dbReference>
<dbReference type="Proteomes" id="UP000077755">
    <property type="component" value="Chromosome 2"/>
</dbReference>
<dbReference type="SUPFAM" id="SSF47113">
    <property type="entry name" value="Histone-fold"/>
    <property type="match status" value="1"/>
</dbReference>
<dbReference type="InterPro" id="IPR003958">
    <property type="entry name" value="CBFA_NFYB_domain"/>
</dbReference>
<evidence type="ECO:0000313" key="6">
    <source>
        <dbReference type="EMBL" id="KZN05488.1"/>
    </source>
</evidence>
<dbReference type="Pfam" id="PF00808">
    <property type="entry name" value="CBFD_NFYB_HMF"/>
    <property type="match status" value="1"/>
</dbReference>
<evidence type="ECO:0000256" key="3">
    <source>
        <dbReference type="ARBA" id="ARBA00023125"/>
    </source>
</evidence>
<dbReference type="Gene3D" id="1.10.20.10">
    <property type="entry name" value="Histone, subunit A"/>
    <property type="match status" value="1"/>
</dbReference>
<dbReference type="Gramene" id="KZN05488">
    <property type="protein sequence ID" value="KZN05488"/>
    <property type="gene ID" value="DCAR_006325"/>
</dbReference>
<reference evidence="6" key="1">
    <citation type="journal article" date="2016" name="Nat. Genet.">
        <title>A high-quality carrot genome assembly provides new insights into carotenoid accumulation and asterid genome evolution.</title>
        <authorList>
            <person name="Iorizzo M."/>
            <person name="Ellison S."/>
            <person name="Senalik D."/>
            <person name="Zeng P."/>
            <person name="Satapoomin P."/>
            <person name="Huang J."/>
            <person name="Bowman M."/>
            <person name="Iovene M."/>
            <person name="Sanseverino W."/>
            <person name="Cavagnaro P."/>
            <person name="Yildiz M."/>
            <person name="Macko-Podgorni A."/>
            <person name="Moranska E."/>
            <person name="Grzebelus E."/>
            <person name="Grzebelus D."/>
            <person name="Ashrafi H."/>
            <person name="Zheng Z."/>
            <person name="Cheng S."/>
            <person name="Spooner D."/>
            <person name="Van Deynze A."/>
            <person name="Simon P."/>
        </authorList>
    </citation>
    <scope>NUCLEOTIDE SEQUENCE [LARGE SCALE GENOMIC DNA]</scope>
    <source>
        <tissue evidence="6">Leaf</tissue>
    </source>
</reference>
<organism evidence="6">
    <name type="scientific">Daucus carota subsp. sativus</name>
    <name type="common">Carrot</name>
    <dbReference type="NCBI Taxonomy" id="79200"/>
    <lineage>
        <taxon>Eukaryota</taxon>
        <taxon>Viridiplantae</taxon>
        <taxon>Streptophyta</taxon>
        <taxon>Embryophyta</taxon>
        <taxon>Tracheophyta</taxon>
        <taxon>Spermatophyta</taxon>
        <taxon>Magnoliopsida</taxon>
        <taxon>eudicotyledons</taxon>
        <taxon>Gunneridae</taxon>
        <taxon>Pentapetalae</taxon>
        <taxon>asterids</taxon>
        <taxon>campanulids</taxon>
        <taxon>Apiales</taxon>
        <taxon>Apiaceae</taxon>
        <taxon>Apioideae</taxon>
        <taxon>Scandiceae</taxon>
        <taxon>Daucinae</taxon>
        <taxon>Daucus</taxon>
        <taxon>Daucus sect. Daucus</taxon>
    </lineage>
</organism>
<comment type="similarity">
    <text evidence="1">Belongs to the NFYB/HAP3 subunit family.</text>
</comment>
<dbReference type="EMBL" id="LNRQ01000002">
    <property type="protein sequence ID" value="KZN05488.1"/>
    <property type="molecule type" value="Genomic_DNA"/>
</dbReference>
<dbReference type="EMBL" id="CP093344">
    <property type="protein sequence ID" value="WOG87905.1"/>
    <property type="molecule type" value="Genomic_DNA"/>
</dbReference>
<keyword evidence="3" id="KW-0238">DNA-binding</keyword>
<evidence type="ECO:0000313" key="7">
    <source>
        <dbReference type="EMBL" id="WOG87905.1"/>
    </source>
</evidence>
<evidence type="ECO:0000256" key="1">
    <source>
        <dbReference type="ARBA" id="ARBA00009053"/>
    </source>
</evidence>
<dbReference type="CDD" id="cd22907">
    <property type="entry name" value="HFD_NFYB"/>
    <property type="match status" value="1"/>
</dbReference>
<dbReference type="PANTHER" id="PTHR11064">
    <property type="entry name" value="CCAAT-BINDING TRANSCRIPTION FACTOR-RELATED"/>
    <property type="match status" value="1"/>
</dbReference>